<proteinExistence type="predicted"/>
<keyword evidence="3" id="KW-1185">Reference proteome</keyword>
<keyword evidence="2" id="KW-0675">Receptor</keyword>
<dbReference type="EMBL" id="QXTE01000049">
    <property type="protein sequence ID" value="TFK09803.1"/>
    <property type="molecule type" value="Genomic_DNA"/>
</dbReference>
<sequence length="118" mass="13974">MSIFTHFCKLVCRAWREKRGFSQKALTLPPETQQILGFIMIGNSQHKGATEQKRFWTQSPHFRERYNLSYKCNKKQQTDHESQERKGYNGKPEERGNCSSKSFITQVLVIYIVSFLFY</sequence>
<comment type="caution">
    <text evidence="2">The sequence shown here is derived from an EMBL/GenBank/DDBJ whole genome shotgun (WGS) entry which is preliminary data.</text>
</comment>
<evidence type="ECO:0000256" key="1">
    <source>
        <dbReference type="SAM" id="MobiDB-lite"/>
    </source>
</evidence>
<organism evidence="2 3">
    <name type="scientific">Platysternon megacephalum</name>
    <name type="common">big-headed turtle</name>
    <dbReference type="NCBI Taxonomy" id="55544"/>
    <lineage>
        <taxon>Eukaryota</taxon>
        <taxon>Metazoa</taxon>
        <taxon>Chordata</taxon>
        <taxon>Craniata</taxon>
        <taxon>Vertebrata</taxon>
        <taxon>Euteleostomi</taxon>
        <taxon>Archelosauria</taxon>
        <taxon>Testudinata</taxon>
        <taxon>Testudines</taxon>
        <taxon>Cryptodira</taxon>
        <taxon>Durocryptodira</taxon>
        <taxon>Testudinoidea</taxon>
        <taxon>Platysternidae</taxon>
        <taxon>Platysternon</taxon>
    </lineage>
</organism>
<gene>
    <name evidence="2" type="ORF">DR999_PMT07199</name>
</gene>
<name>A0A4D9ENR9_9SAUR</name>
<feature type="region of interest" description="Disordered" evidence="1">
    <location>
        <begin position="73"/>
        <end position="98"/>
    </location>
</feature>
<evidence type="ECO:0000313" key="3">
    <source>
        <dbReference type="Proteomes" id="UP000297703"/>
    </source>
</evidence>
<dbReference type="AlphaFoldDB" id="A0A4D9ENR9"/>
<protein>
    <submittedName>
        <fullName evidence="2">Interleukin-22 receptor subunit alpha-2</fullName>
    </submittedName>
</protein>
<feature type="compositionally biased region" description="Basic and acidic residues" evidence="1">
    <location>
        <begin position="76"/>
        <end position="96"/>
    </location>
</feature>
<accession>A0A4D9ENR9</accession>
<reference evidence="2 3" key="2">
    <citation type="submission" date="2019-04" db="EMBL/GenBank/DDBJ databases">
        <title>The genome sequence of big-headed turtle.</title>
        <authorList>
            <person name="Gong S."/>
        </authorList>
    </citation>
    <scope>NUCLEOTIDE SEQUENCE [LARGE SCALE GENOMIC DNA]</scope>
    <source>
        <strain evidence="2">DO16091913</strain>
        <tissue evidence="2">Muscle</tissue>
    </source>
</reference>
<dbReference type="Proteomes" id="UP000297703">
    <property type="component" value="Unassembled WGS sequence"/>
</dbReference>
<evidence type="ECO:0000313" key="2">
    <source>
        <dbReference type="EMBL" id="TFK09803.1"/>
    </source>
</evidence>
<reference evidence="2 3" key="1">
    <citation type="submission" date="2019-04" db="EMBL/GenBank/DDBJ databases">
        <title>Draft genome of the big-headed turtle Platysternon megacephalum.</title>
        <authorList>
            <person name="Gong S."/>
        </authorList>
    </citation>
    <scope>NUCLEOTIDE SEQUENCE [LARGE SCALE GENOMIC DNA]</scope>
    <source>
        <strain evidence="2">DO16091913</strain>
        <tissue evidence="2">Muscle</tissue>
    </source>
</reference>